<dbReference type="GO" id="GO:0046872">
    <property type="term" value="F:metal ion binding"/>
    <property type="evidence" value="ECO:0007669"/>
    <property type="project" value="UniProtKB-KW"/>
</dbReference>
<dbReference type="InterPro" id="IPR047177">
    <property type="entry name" value="Pept_M20A"/>
</dbReference>
<dbReference type="Pfam" id="PF07687">
    <property type="entry name" value="M20_dimer"/>
    <property type="match status" value="1"/>
</dbReference>
<dbReference type="EMBL" id="CP000473">
    <property type="protein sequence ID" value="ABJ82485.1"/>
    <property type="molecule type" value="Genomic_DNA"/>
</dbReference>
<dbReference type="Gene3D" id="1.10.150.900">
    <property type="match status" value="1"/>
</dbReference>
<dbReference type="SUPFAM" id="SSF55031">
    <property type="entry name" value="Bacterial exopeptidase dimerisation domain"/>
    <property type="match status" value="1"/>
</dbReference>
<dbReference type="Gene3D" id="3.30.70.360">
    <property type="match status" value="1"/>
</dbReference>
<gene>
    <name evidence="7" type="ordered locus">Acid_1493</name>
</gene>
<comment type="similarity">
    <text evidence="1">Belongs to the peptidase M20A family.</text>
</comment>
<dbReference type="PANTHER" id="PTHR45962:SF1">
    <property type="entry name" value="N-FATTY-ACYL-AMINO ACID SYNTHASE_HYDROLASE PM20D1"/>
    <property type="match status" value="1"/>
</dbReference>
<dbReference type="HOGENOM" id="CLU_021802_11_2_0"/>
<proteinExistence type="inferred from homology"/>
<keyword evidence="2" id="KW-0645">Protease</keyword>
<dbReference type="KEGG" id="sus:Acid_1493"/>
<keyword evidence="3" id="KW-0479">Metal-binding</keyword>
<keyword evidence="4" id="KW-0378">Hydrolase</keyword>
<dbReference type="InterPro" id="IPR036264">
    <property type="entry name" value="Bact_exopeptidase_dim_dom"/>
</dbReference>
<evidence type="ECO:0000259" key="6">
    <source>
        <dbReference type="Pfam" id="PF07687"/>
    </source>
</evidence>
<feature type="domain" description="Peptidase M20 dimerisation" evidence="6">
    <location>
        <begin position="216"/>
        <end position="358"/>
    </location>
</feature>
<dbReference type="PROSITE" id="PS00758">
    <property type="entry name" value="ARGE_DAPE_CPG2_1"/>
    <property type="match status" value="1"/>
</dbReference>
<dbReference type="eggNOG" id="COG0624">
    <property type="taxonomic scope" value="Bacteria"/>
</dbReference>
<protein>
    <submittedName>
        <fullName evidence="7">Peptidase M20</fullName>
    </submittedName>
</protein>
<dbReference type="STRING" id="234267.Acid_1493"/>
<evidence type="ECO:0000313" key="7">
    <source>
        <dbReference type="EMBL" id="ABJ82485.1"/>
    </source>
</evidence>
<dbReference type="InterPro" id="IPR001261">
    <property type="entry name" value="ArgE/DapE_CS"/>
</dbReference>
<evidence type="ECO:0000256" key="3">
    <source>
        <dbReference type="ARBA" id="ARBA00022723"/>
    </source>
</evidence>
<dbReference type="SUPFAM" id="SSF53187">
    <property type="entry name" value="Zn-dependent exopeptidases"/>
    <property type="match status" value="1"/>
</dbReference>
<evidence type="ECO:0000256" key="5">
    <source>
        <dbReference type="ARBA" id="ARBA00022833"/>
    </source>
</evidence>
<accession>Q028R7</accession>
<name>Q028R7_SOLUE</name>
<dbReference type="Pfam" id="PF01546">
    <property type="entry name" value="Peptidase_M20"/>
    <property type="match status" value="1"/>
</dbReference>
<organism evidence="7">
    <name type="scientific">Solibacter usitatus (strain Ellin6076)</name>
    <dbReference type="NCBI Taxonomy" id="234267"/>
    <lineage>
        <taxon>Bacteria</taxon>
        <taxon>Pseudomonadati</taxon>
        <taxon>Acidobacteriota</taxon>
        <taxon>Terriglobia</taxon>
        <taxon>Bryobacterales</taxon>
        <taxon>Solibacteraceae</taxon>
        <taxon>Candidatus Solibacter</taxon>
    </lineage>
</organism>
<dbReference type="InterPro" id="IPR011650">
    <property type="entry name" value="Peptidase_M20_dimer"/>
</dbReference>
<dbReference type="AlphaFoldDB" id="Q028R7"/>
<evidence type="ECO:0000256" key="1">
    <source>
        <dbReference type="ARBA" id="ARBA00006247"/>
    </source>
</evidence>
<keyword evidence="5" id="KW-0862">Zinc</keyword>
<evidence type="ECO:0000256" key="4">
    <source>
        <dbReference type="ARBA" id="ARBA00022801"/>
    </source>
</evidence>
<dbReference type="PANTHER" id="PTHR45962">
    <property type="entry name" value="N-FATTY-ACYL-AMINO ACID SYNTHASE/HYDROLASE PM20D1"/>
    <property type="match status" value="1"/>
</dbReference>
<reference evidence="7" key="1">
    <citation type="submission" date="2006-10" db="EMBL/GenBank/DDBJ databases">
        <title>Complete sequence of Solibacter usitatus Ellin6076.</title>
        <authorList>
            <consortium name="US DOE Joint Genome Institute"/>
            <person name="Copeland A."/>
            <person name="Lucas S."/>
            <person name="Lapidus A."/>
            <person name="Barry K."/>
            <person name="Detter J.C."/>
            <person name="Glavina del Rio T."/>
            <person name="Hammon N."/>
            <person name="Israni S."/>
            <person name="Dalin E."/>
            <person name="Tice H."/>
            <person name="Pitluck S."/>
            <person name="Thompson L.S."/>
            <person name="Brettin T."/>
            <person name="Bruce D."/>
            <person name="Han C."/>
            <person name="Tapia R."/>
            <person name="Gilna P."/>
            <person name="Schmutz J."/>
            <person name="Larimer F."/>
            <person name="Land M."/>
            <person name="Hauser L."/>
            <person name="Kyrpides N."/>
            <person name="Mikhailova N."/>
            <person name="Janssen P.H."/>
            <person name="Kuske C.R."/>
            <person name="Richardson P."/>
        </authorList>
    </citation>
    <scope>NUCLEOTIDE SEQUENCE</scope>
    <source>
        <strain evidence="7">Ellin6076</strain>
    </source>
</reference>
<dbReference type="InParanoid" id="Q028R7"/>
<dbReference type="Gene3D" id="3.40.630.10">
    <property type="entry name" value="Zn peptidases"/>
    <property type="match status" value="1"/>
</dbReference>
<dbReference type="GO" id="GO:0008233">
    <property type="term" value="F:peptidase activity"/>
    <property type="evidence" value="ECO:0007669"/>
    <property type="project" value="UniProtKB-KW"/>
</dbReference>
<evidence type="ECO:0000256" key="2">
    <source>
        <dbReference type="ARBA" id="ARBA00022670"/>
    </source>
</evidence>
<sequence length="464" mass="50615" precursor="true">MKLMACLAMLAAGGLAQERYPVDWRKLEPEVLANFTALLKIDTSNPPGNETAAAKAIQGVLEREGIPCKLFAVDPARANLVARIKGTGAKKPLLIMGHTDVVGVQREKWSFDPFAAINRNGVIYARGSRDDKPHVVAGIMTLLLLKRMKVKLDRDVIFLAEAGEEGTTTFGIDYMVKEHWPEIEAEFAMAEGGSIVEQGGKPHHVLISTTEKSPQRVRLVAHGPAGHASRPEMTNAVVHLAEAVAKAGNWQTPMRLNETTRVYFQRLAEISAPEAAARYRDILNPAKAAAVDRYFRKEEAGHYSILRTSVVPTIVNIGFRSNVIPSEGEAMLDVRALPDEDMPKFMAELRRVINDPAIEVIPPKVNARPVSAPSRIDTEMFQVLEAVGRRMFNVPTLPDMMTGATDNAQLRAKGVQAYGTGPIVSAEEGPLGGAHTDDEHIPVRSLMALMEFTWNAVVGVAATK</sequence>
<dbReference type="GO" id="GO:0006508">
    <property type="term" value="P:proteolysis"/>
    <property type="evidence" value="ECO:0007669"/>
    <property type="project" value="UniProtKB-KW"/>
</dbReference>
<dbReference type="InterPro" id="IPR002933">
    <property type="entry name" value="Peptidase_M20"/>
</dbReference>